<dbReference type="HOGENOM" id="CLU_013985_34_1_9"/>
<dbReference type="Proteomes" id="UP000001299">
    <property type="component" value="Chromosome 1"/>
</dbReference>
<proteinExistence type="predicted"/>
<evidence type="ECO:0000313" key="3">
    <source>
        <dbReference type="Proteomes" id="UP000001299"/>
    </source>
</evidence>
<dbReference type="CDD" id="cd04301">
    <property type="entry name" value="NAT_SF"/>
    <property type="match status" value="1"/>
</dbReference>
<sequence length="147" mass="17221">MVRVMTIEDYDEVWELWNSIHGFGLRSVDDSREGIERFLRRNPTTSVVDIEDGKIVGAILCGHDGRRACLYHVCVSEKYRMHGIGKKMVSFCCEKLKEEQINKVCLNAFVTNIVGNKFWQKMKWNLRDDMYYYDLALNTENKTVFVP</sequence>
<dbReference type="GO" id="GO:0016747">
    <property type="term" value="F:acyltransferase activity, transferring groups other than amino-acyl groups"/>
    <property type="evidence" value="ECO:0007669"/>
    <property type="project" value="InterPro"/>
</dbReference>
<dbReference type="InterPro" id="IPR016181">
    <property type="entry name" value="Acyl_CoA_acyltransferase"/>
</dbReference>
<dbReference type="SUPFAM" id="SSF55729">
    <property type="entry name" value="Acyl-CoA N-acyltransferases (Nat)"/>
    <property type="match status" value="1"/>
</dbReference>
<reference evidence="2 3" key="1">
    <citation type="journal article" date="2010" name="PLoS ONE">
        <title>The glycobiome of the rumen bacterium Butyrivibrio proteoclasticus B316(T) highlights adaptation to a polysaccharide-rich environment.</title>
        <authorList>
            <person name="Kelly W.J."/>
            <person name="Leahy S.C."/>
            <person name="Altermann E."/>
            <person name="Yeoman C.J."/>
            <person name="Dunne J.C."/>
            <person name="Kong Z."/>
            <person name="Pacheco D.M."/>
            <person name="Li D."/>
            <person name="Noel S.J."/>
            <person name="Moon C.D."/>
            <person name="Cookson A.L."/>
            <person name="Attwood G.T."/>
        </authorList>
    </citation>
    <scope>NUCLEOTIDE SEQUENCE [LARGE SCALE GENOMIC DNA]</scope>
    <source>
        <strain evidence="3">ATCC 51982 / DSM 14932 / B316</strain>
    </source>
</reference>
<keyword evidence="3" id="KW-1185">Reference proteome</keyword>
<organism evidence="2 3">
    <name type="scientific">Butyrivibrio proteoclasticus (strain ATCC 51982 / DSM 14932 / B316)</name>
    <name type="common">Clostridium proteoclasticum</name>
    <dbReference type="NCBI Taxonomy" id="515622"/>
    <lineage>
        <taxon>Bacteria</taxon>
        <taxon>Bacillati</taxon>
        <taxon>Bacillota</taxon>
        <taxon>Clostridia</taxon>
        <taxon>Lachnospirales</taxon>
        <taxon>Lachnospiraceae</taxon>
        <taxon>Butyrivibrio</taxon>
    </lineage>
</organism>
<accession>E0RVC8</accession>
<keyword evidence="2" id="KW-0808">Transferase</keyword>
<dbReference type="RefSeq" id="WP_013281201.1">
    <property type="nucleotide sequence ID" value="NC_014387.1"/>
</dbReference>
<evidence type="ECO:0000259" key="1">
    <source>
        <dbReference type="PROSITE" id="PS51186"/>
    </source>
</evidence>
<dbReference type="eggNOG" id="COG0456">
    <property type="taxonomic scope" value="Bacteria"/>
</dbReference>
<dbReference type="EMBL" id="CP001810">
    <property type="protein sequence ID" value="ADL34547.1"/>
    <property type="molecule type" value="Genomic_DNA"/>
</dbReference>
<dbReference type="PROSITE" id="PS51186">
    <property type="entry name" value="GNAT"/>
    <property type="match status" value="1"/>
</dbReference>
<feature type="domain" description="N-acetyltransferase" evidence="1">
    <location>
        <begin position="1"/>
        <end position="140"/>
    </location>
</feature>
<dbReference type="InterPro" id="IPR000182">
    <property type="entry name" value="GNAT_dom"/>
</dbReference>
<evidence type="ECO:0000313" key="2">
    <source>
        <dbReference type="EMBL" id="ADL34547.1"/>
    </source>
</evidence>
<gene>
    <name evidence="2" type="ordered locus">bpr_I1812</name>
</gene>
<dbReference type="KEGG" id="bpb:bpr_I1812"/>
<dbReference type="Pfam" id="PF00583">
    <property type="entry name" value="Acetyltransf_1"/>
    <property type="match status" value="1"/>
</dbReference>
<dbReference type="AlphaFoldDB" id="E0RVC8"/>
<dbReference type="Gene3D" id="3.40.630.30">
    <property type="match status" value="1"/>
</dbReference>
<dbReference type="STRING" id="515622.bpr_I1812"/>
<name>E0RVC8_BUTPB</name>
<protein>
    <submittedName>
        <fullName evidence="2">Acetyltransferase GNAT family</fullName>
    </submittedName>
</protein>